<name>A0AAD0WR34_9BACT</name>
<reference evidence="1 2" key="1">
    <citation type="submission" date="2018-08" db="EMBL/GenBank/DDBJ databases">
        <title>Complete genome of the Arcobacter suis type strain LMG 26152.</title>
        <authorList>
            <person name="Miller W.G."/>
            <person name="Yee E."/>
            <person name="Bono J.L."/>
        </authorList>
    </citation>
    <scope>NUCLEOTIDE SEQUENCE [LARGE SCALE GENOMIC DNA]</scope>
    <source>
        <strain evidence="1 2">CECT 7833</strain>
    </source>
</reference>
<protein>
    <submittedName>
        <fullName evidence="1">Uncharacterized protein</fullName>
    </submittedName>
</protein>
<dbReference type="AlphaFoldDB" id="A0AAD0WR34"/>
<accession>A0AAD0WR34</accession>
<evidence type="ECO:0000313" key="1">
    <source>
        <dbReference type="EMBL" id="AXX89877.1"/>
    </source>
</evidence>
<evidence type="ECO:0000313" key="2">
    <source>
        <dbReference type="Proteomes" id="UP000263040"/>
    </source>
</evidence>
<dbReference type="Proteomes" id="UP000263040">
    <property type="component" value="Chromosome"/>
</dbReference>
<dbReference type="RefSeq" id="WP_118886403.1">
    <property type="nucleotide sequence ID" value="NZ_CP032100.1"/>
</dbReference>
<keyword evidence="2" id="KW-1185">Reference proteome</keyword>
<organism evidence="1 2">
    <name type="scientific">Arcobacter suis CECT 7833</name>
    <dbReference type="NCBI Taxonomy" id="663365"/>
    <lineage>
        <taxon>Bacteria</taxon>
        <taxon>Pseudomonadati</taxon>
        <taxon>Campylobacterota</taxon>
        <taxon>Epsilonproteobacteria</taxon>
        <taxon>Campylobacterales</taxon>
        <taxon>Arcobacteraceae</taxon>
        <taxon>Arcobacter</taxon>
    </lineage>
</organism>
<dbReference type="KEGG" id="asui:ASUIS_1395"/>
<dbReference type="EMBL" id="CP032100">
    <property type="protein sequence ID" value="AXX89877.1"/>
    <property type="molecule type" value="Genomic_DNA"/>
</dbReference>
<proteinExistence type="predicted"/>
<gene>
    <name evidence="1" type="ORF">ASUIS_1395</name>
</gene>
<sequence>MITSNIDSIIAQISASNNSNTTTNSNSFLTTLVNNSTTNTTPSTKTNSLSYENIKGITLEEIDTLFVNEDDKSMAKNLRLATLFSSDDYLSKALFNTVLGEPFNVGFSYLSSSYEDKNIFLSSSNNSLADLLHESITQKVNNPNANSTDVISQDRLDEILTKVNSFNFISALSNTSKRGYDKYKDEKNDYSFLYNDYNLKYQELVYKYQELEDINKTMIKQF</sequence>